<reference evidence="1" key="1">
    <citation type="submission" date="2022-07" db="EMBL/GenBank/DDBJ databases">
        <title>Phylogenomic reconstructions and comparative analyses of Kickxellomycotina fungi.</title>
        <authorList>
            <person name="Reynolds N.K."/>
            <person name="Stajich J.E."/>
            <person name="Barry K."/>
            <person name="Grigoriev I.V."/>
            <person name="Crous P."/>
            <person name="Smith M.E."/>
        </authorList>
    </citation>
    <scope>NUCLEOTIDE SEQUENCE</scope>
    <source>
        <strain evidence="1">NRRL 5244</strain>
    </source>
</reference>
<proteinExistence type="predicted"/>
<keyword evidence="1" id="KW-0547">Nucleotide-binding</keyword>
<dbReference type="EMBL" id="JANBPW010005966">
    <property type="protein sequence ID" value="KAJ1931520.1"/>
    <property type="molecule type" value="Genomic_DNA"/>
</dbReference>
<name>A0ACC1IZ35_9FUNG</name>
<accession>A0ACC1IZ35</accession>
<keyword evidence="2" id="KW-1185">Reference proteome</keyword>
<organism evidence="1 2">
    <name type="scientific">Linderina macrospora</name>
    <dbReference type="NCBI Taxonomy" id="4868"/>
    <lineage>
        <taxon>Eukaryota</taxon>
        <taxon>Fungi</taxon>
        <taxon>Fungi incertae sedis</taxon>
        <taxon>Zoopagomycota</taxon>
        <taxon>Kickxellomycotina</taxon>
        <taxon>Kickxellomycetes</taxon>
        <taxon>Kickxellales</taxon>
        <taxon>Kickxellaceae</taxon>
        <taxon>Linderina</taxon>
    </lineage>
</organism>
<dbReference type="Proteomes" id="UP001150603">
    <property type="component" value="Unassembled WGS sequence"/>
</dbReference>
<feature type="non-terminal residue" evidence="1">
    <location>
        <position position="356"/>
    </location>
</feature>
<feature type="non-terminal residue" evidence="1">
    <location>
        <position position="1"/>
    </location>
</feature>
<comment type="caution">
    <text evidence="1">The sequence shown here is derived from an EMBL/GenBank/DDBJ whole genome shotgun (WGS) entry which is preliminary data.</text>
</comment>
<evidence type="ECO:0000313" key="1">
    <source>
        <dbReference type="EMBL" id="KAJ1931520.1"/>
    </source>
</evidence>
<keyword evidence="1" id="KW-0067">ATP-binding</keyword>
<evidence type="ECO:0000313" key="2">
    <source>
        <dbReference type="Proteomes" id="UP001150603"/>
    </source>
</evidence>
<gene>
    <name evidence="1" type="primary">YBT1_3</name>
    <name evidence="1" type="ORF">FBU59_006681</name>
</gene>
<protein>
    <submittedName>
        <fullName evidence="1">Transporter of the ATP-binding cassette (ABC)</fullName>
    </submittedName>
</protein>
<sequence length="356" mass="39338">HGTNLVDNVVAASGPTAFLLAPVQNVVANYVAKVDLGYYIGVYVLIAVASIVCILLRSLLQFWGSLKASKELHEELLHTILRAPVRFFDITPVGRLINRFSKDMETIDQSLISSLAIFITELVSSVAILVVIAIITPAFIGGAFVISAIYWIIGVLYLSASREIKRFESVTKSPIYTQFGETLNGVSTIRAYGQEKRFMRSNCTKIDDNIRPFIYMWGANRWLSIRVDLAGALVSFLAGLFALLATGRMDAGLAGLSLSYALNFTEHILWVVRFYSYNEMNLNSVERVIEYLDIEPEAPVSIPDHVPEPQWPTAGEISVEDLVLKYAENLPPVIRGISFHVNPREKVGIVGRTGAG</sequence>